<dbReference type="AlphaFoldDB" id="Z9JFK0"/>
<evidence type="ECO:0000313" key="1">
    <source>
        <dbReference type="EMBL" id="EWS76959.1"/>
    </source>
</evidence>
<dbReference type="EMBL" id="JDSQ01000049">
    <property type="protein sequence ID" value="EWS76959.1"/>
    <property type="molecule type" value="Genomic_DNA"/>
</dbReference>
<protein>
    <submittedName>
        <fullName evidence="1">Uncharacterized protein</fullName>
    </submittedName>
</protein>
<dbReference type="KEGG" id="xtw:AB672_06410"/>
<proteinExistence type="predicted"/>
<accession>Z9JFK0</accession>
<organism evidence="1 2">
    <name type="scientific">Xylella taiwanensis</name>
    <dbReference type="NCBI Taxonomy" id="1444770"/>
    <lineage>
        <taxon>Bacteria</taxon>
        <taxon>Pseudomonadati</taxon>
        <taxon>Pseudomonadota</taxon>
        <taxon>Gammaproteobacteria</taxon>
        <taxon>Lysobacterales</taxon>
        <taxon>Lysobacteraceae</taxon>
        <taxon>Xylella</taxon>
    </lineage>
</organism>
<reference evidence="1 2" key="1">
    <citation type="journal article" date="2014" name="Genome Announc.">
        <title>Draft Genome Sequence of Xylella fastidiosa Pear Leaf Scorch Strain in Taiwan.</title>
        <authorList>
            <person name="Su C.C."/>
            <person name="Deng W.L."/>
            <person name="Jan F.J."/>
            <person name="Chang C.J."/>
            <person name="Huang H."/>
            <person name="Chen J."/>
        </authorList>
    </citation>
    <scope>NUCLEOTIDE SEQUENCE [LARGE SCALE GENOMIC DNA]</scope>
    <source>
        <strain evidence="1 2">PLS229</strain>
    </source>
</reference>
<gene>
    <name evidence="1" type="ORF">AF72_13395</name>
</gene>
<sequence>MADMSQGGFAPSDDQRLPNAPIKAVLRKMVSEGRGDSIGCLAPLSADTTLEKSVTVGGNPLHPLCGFMYTIM</sequence>
<name>Z9JFK0_9GAMM</name>
<evidence type="ECO:0000313" key="2">
    <source>
        <dbReference type="Proteomes" id="UP000020406"/>
    </source>
</evidence>
<comment type="caution">
    <text evidence="1">The sequence shown here is derived from an EMBL/GenBank/DDBJ whole genome shotgun (WGS) entry which is preliminary data.</text>
</comment>
<dbReference type="STRING" id="1444770.AF72_13395"/>
<dbReference type="Proteomes" id="UP000020406">
    <property type="component" value="Unassembled WGS sequence"/>
</dbReference>